<evidence type="ECO:0000256" key="10">
    <source>
        <dbReference type="SAM" id="Phobius"/>
    </source>
</evidence>
<dbReference type="InterPro" id="IPR002541">
    <property type="entry name" value="Cyt_c_assembly"/>
</dbReference>
<dbReference type="PRINTS" id="PR01411">
    <property type="entry name" value="CCMFBIOGNSIS"/>
</dbReference>
<feature type="transmembrane region" description="Helical" evidence="10">
    <location>
        <begin position="605"/>
        <end position="622"/>
    </location>
</feature>
<keyword evidence="14" id="KW-1185">Reference proteome</keyword>
<feature type="transmembrane region" description="Helical" evidence="10">
    <location>
        <begin position="425"/>
        <end position="445"/>
    </location>
</feature>
<feature type="transmembrane region" description="Helical" evidence="10">
    <location>
        <begin position="177"/>
        <end position="198"/>
    </location>
</feature>
<keyword evidence="13" id="KW-0456">Lyase</keyword>
<organism evidence="13 14">
    <name type="scientific">Sandaracinobacter neustonicus</name>
    <dbReference type="NCBI Taxonomy" id="1715348"/>
    <lineage>
        <taxon>Bacteria</taxon>
        <taxon>Pseudomonadati</taxon>
        <taxon>Pseudomonadota</taxon>
        <taxon>Alphaproteobacteria</taxon>
        <taxon>Sphingomonadales</taxon>
        <taxon>Sphingosinicellaceae</taxon>
        <taxon>Sandaracinobacter</taxon>
    </lineage>
</organism>
<evidence type="ECO:0000256" key="7">
    <source>
        <dbReference type="ARBA" id="ARBA00022989"/>
    </source>
</evidence>
<feature type="transmembrane region" description="Helical" evidence="10">
    <location>
        <begin position="394"/>
        <end position="413"/>
    </location>
</feature>
<name>A0A501XTK5_9SPHN</name>
<dbReference type="GO" id="GO:0015232">
    <property type="term" value="F:heme transmembrane transporter activity"/>
    <property type="evidence" value="ECO:0007669"/>
    <property type="project" value="InterPro"/>
</dbReference>
<comment type="subcellular location">
    <subcellularLocation>
        <location evidence="1">Cell inner membrane</location>
        <topology evidence="1">Multi-pass membrane protein</topology>
    </subcellularLocation>
</comment>
<feature type="domain" description="Cytochrome c assembly protein" evidence="11">
    <location>
        <begin position="89"/>
        <end position="296"/>
    </location>
</feature>
<dbReference type="OrthoDB" id="9761451at2"/>
<accession>A0A501XTK5</accession>
<dbReference type="GO" id="GO:0017004">
    <property type="term" value="P:cytochrome complex assembly"/>
    <property type="evidence" value="ECO:0007669"/>
    <property type="project" value="UniProtKB-KW"/>
</dbReference>
<dbReference type="RefSeq" id="WP_140926709.1">
    <property type="nucleotide sequence ID" value="NZ_VFSU01000011.1"/>
</dbReference>
<evidence type="ECO:0000256" key="3">
    <source>
        <dbReference type="ARBA" id="ARBA00022475"/>
    </source>
</evidence>
<feature type="transmembrane region" description="Helical" evidence="10">
    <location>
        <begin position="249"/>
        <end position="266"/>
    </location>
</feature>
<dbReference type="PANTHER" id="PTHR43653">
    <property type="entry name" value="CYTOCHROME C ASSEMBLY PROTEIN-RELATED"/>
    <property type="match status" value="1"/>
</dbReference>
<dbReference type="GO" id="GO:0005886">
    <property type="term" value="C:plasma membrane"/>
    <property type="evidence" value="ECO:0007669"/>
    <property type="project" value="UniProtKB-SubCell"/>
</dbReference>
<feature type="transmembrane region" description="Helical" evidence="10">
    <location>
        <begin position="481"/>
        <end position="500"/>
    </location>
</feature>
<sequence>MIPELGHLALWLAASFALLQAAAPSIGLWKRDEALAALARPAALAQALLTLGAFAALTWAFWVSDFSVKLVAANSHSQKPDLYRFTGVWANHEGSLLLWVLVMALAGAAVALVPTALGERFRVRVLSVQAFVSLGFFAFLLLASNPFERLVPAPTEGQGLNPLLQDPGLAFHPPLLYAGYVGLSVAFAFAVAGMLENAVGPAWARATRPWVAGAWALLTLGIALGSFWAYYELGWGGWWFWDPVENAALMPWLAATALLHSIAVVMKRDALRAWTLLLAVAAFSLSMMGTFIVRSGLLTSVHAFAVDPTRGLFLMLLMALYIGGALTIYALAAGRVAEGRQFALVSRESALVANNLLMSAMLGVVLVGTLYPMALEAAGGAQISVGPPYFNRTTLPMLFVAAVLMGIAPWLGWRRSGTGHLAARLLPAGVAATGIVILALLLFGIRGIGALLGFAAAAWLGVASLSILLRRGVTLNIAGMAVAHLGVAVSILGATASGALQQEALVAMRVGDAIEMGPWRAELKDVRPVAGPNWTAIEATLDVQRNGRPVATLKPQSRMFVAPPQETTEAGRAGWWGGELYSVLGKPDGSGRWQIHLWVKPLVRLIWWGGLLMAFGGLLALGGKLRLPSRVRTVAQEAVA</sequence>
<evidence type="ECO:0000313" key="14">
    <source>
        <dbReference type="Proteomes" id="UP000319897"/>
    </source>
</evidence>
<dbReference type="EMBL" id="VFSU01000011">
    <property type="protein sequence ID" value="TPE63693.1"/>
    <property type="molecule type" value="Genomic_DNA"/>
</dbReference>
<evidence type="ECO:0000259" key="12">
    <source>
        <dbReference type="Pfam" id="PF16327"/>
    </source>
</evidence>
<dbReference type="NCBIfam" id="NF007691">
    <property type="entry name" value="PRK10369.1"/>
    <property type="match status" value="1"/>
</dbReference>
<dbReference type="NCBIfam" id="TIGR00353">
    <property type="entry name" value="nrfE"/>
    <property type="match status" value="1"/>
</dbReference>
<keyword evidence="5 10" id="KW-0812">Transmembrane</keyword>
<feature type="transmembrane region" description="Helical" evidence="10">
    <location>
        <begin position="312"/>
        <end position="332"/>
    </location>
</feature>
<evidence type="ECO:0000256" key="8">
    <source>
        <dbReference type="ARBA" id="ARBA00023136"/>
    </source>
</evidence>
<feature type="transmembrane region" description="Helical" evidence="10">
    <location>
        <begin position="41"/>
        <end position="62"/>
    </location>
</feature>
<keyword evidence="8 10" id="KW-0472">Membrane</keyword>
<reference evidence="13 14" key="1">
    <citation type="submission" date="2019-06" db="EMBL/GenBank/DDBJ databases">
        <authorList>
            <person name="Lee I."/>
            <person name="Jang G.I."/>
            <person name="Hwang C.Y."/>
        </authorList>
    </citation>
    <scope>NUCLEOTIDE SEQUENCE [LARGE SCALE GENOMIC DNA]</scope>
    <source>
        <strain evidence="13 14">PAMC 28131</strain>
    </source>
</reference>
<evidence type="ECO:0000256" key="2">
    <source>
        <dbReference type="ARBA" id="ARBA00009186"/>
    </source>
</evidence>
<feature type="transmembrane region" description="Helical" evidence="10">
    <location>
        <begin position="125"/>
        <end position="144"/>
    </location>
</feature>
<evidence type="ECO:0000256" key="9">
    <source>
        <dbReference type="ARBA" id="ARBA00037230"/>
    </source>
</evidence>
<keyword evidence="3" id="KW-1003">Cell membrane</keyword>
<keyword evidence="6" id="KW-0201">Cytochrome c-type biogenesis</keyword>
<dbReference type="Pfam" id="PF16327">
    <property type="entry name" value="CcmF_C"/>
    <property type="match status" value="1"/>
</dbReference>
<feature type="transmembrane region" description="Helical" evidence="10">
    <location>
        <begin position="210"/>
        <end position="229"/>
    </location>
</feature>
<feature type="transmembrane region" description="Helical" evidence="10">
    <location>
        <begin position="451"/>
        <end position="469"/>
    </location>
</feature>
<gene>
    <name evidence="13" type="ORF">FJQ54_02215</name>
</gene>
<dbReference type="GO" id="GO:0020037">
    <property type="term" value="F:heme binding"/>
    <property type="evidence" value="ECO:0007669"/>
    <property type="project" value="InterPro"/>
</dbReference>
<dbReference type="Pfam" id="PF01578">
    <property type="entry name" value="Cytochrom_C_asm"/>
    <property type="match status" value="1"/>
</dbReference>
<keyword evidence="4" id="KW-0997">Cell inner membrane</keyword>
<dbReference type="AlphaFoldDB" id="A0A501XTK5"/>
<comment type="similarity">
    <text evidence="2">Belongs to the CcmF/CycK/Ccl1/NrfE/CcsA family.</text>
</comment>
<feature type="transmembrane region" description="Helical" evidence="10">
    <location>
        <begin position="96"/>
        <end position="113"/>
    </location>
</feature>
<feature type="transmembrane region" description="Helical" evidence="10">
    <location>
        <begin position="352"/>
        <end position="374"/>
    </location>
</feature>
<dbReference type="PRINTS" id="PR01410">
    <property type="entry name" value="CCBIOGENESIS"/>
</dbReference>
<feature type="transmembrane region" description="Helical" evidence="10">
    <location>
        <begin position="273"/>
        <end position="292"/>
    </location>
</feature>
<evidence type="ECO:0000259" key="11">
    <source>
        <dbReference type="Pfam" id="PF01578"/>
    </source>
</evidence>
<dbReference type="PANTHER" id="PTHR43653:SF1">
    <property type="entry name" value="CYTOCHROME C-TYPE BIOGENESIS PROTEIN CCMF"/>
    <property type="match status" value="1"/>
</dbReference>
<comment type="function">
    <text evidence="9">Required for the biogenesis of c-type cytochromes. Possible subunit of a heme lyase.</text>
</comment>
<evidence type="ECO:0000256" key="6">
    <source>
        <dbReference type="ARBA" id="ARBA00022748"/>
    </source>
</evidence>
<proteinExistence type="inferred from homology"/>
<comment type="caution">
    <text evidence="13">The sequence shown here is derived from an EMBL/GenBank/DDBJ whole genome shotgun (WGS) entry which is preliminary data.</text>
</comment>
<evidence type="ECO:0000313" key="13">
    <source>
        <dbReference type="EMBL" id="TPE63693.1"/>
    </source>
</evidence>
<evidence type="ECO:0000256" key="4">
    <source>
        <dbReference type="ARBA" id="ARBA00022519"/>
    </source>
</evidence>
<evidence type="ECO:0000256" key="5">
    <source>
        <dbReference type="ARBA" id="ARBA00022692"/>
    </source>
</evidence>
<evidence type="ECO:0000256" key="1">
    <source>
        <dbReference type="ARBA" id="ARBA00004429"/>
    </source>
</evidence>
<dbReference type="Proteomes" id="UP000319897">
    <property type="component" value="Unassembled WGS sequence"/>
</dbReference>
<dbReference type="GO" id="GO:0016829">
    <property type="term" value="F:lyase activity"/>
    <property type="evidence" value="ECO:0007669"/>
    <property type="project" value="UniProtKB-KW"/>
</dbReference>
<protein>
    <submittedName>
        <fullName evidence="13">Heme lyase CcmF/NrfE family subunit</fullName>
    </submittedName>
</protein>
<dbReference type="InterPro" id="IPR003567">
    <property type="entry name" value="Cyt_c_biogenesis"/>
</dbReference>
<dbReference type="InterPro" id="IPR003568">
    <property type="entry name" value="Cyt_c_biogenesis_CcmF"/>
</dbReference>
<dbReference type="InterPro" id="IPR032523">
    <property type="entry name" value="CcmF_C"/>
</dbReference>
<keyword evidence="7 10" id="KW-1133">Transmembrane helix</keyword>
<feature type="transmembrane region" description="Helical" evidence="10">
    <location>
        <begin position="6"/>
        <end position="29"/>
    </location>
</feature>
<feature type="domain" description="Cytochrome c-type biogenesis protein CcmF C-terminal" evidence="12">
    <location>
        <begin position="316"/>
        <end position="622"/>
    </location>
</feature>